<dbReference type="Proteomes" id="UP000799755">
    <property type="component" value="Unassembled WGS sequence"/>
</dbReference>
<sequence length="283" mass="32138">MITESKYFEMKSRIPEVKGLFQTRHYIQCTNLCERLLTRSDEEIHPIHRAYLNFYLALSHDTMARETSSRNRLPELDLAEKYYVAALAALSPARPQKLENIQESLSPTFSHSEDESVNSEHSSSTVATSILDDSDSSDFEPTPRTSNYHVRSRLSRGNLDDFPASKLGRKRPGLIITSPTQSSSVQSRHEKQYTTVFSSFAKMVETHLSSVRNLRDAPVPQSNRFSGSRSRGSSFNSRPASRDIIPDDAAMEKIRWGRKSMSFRPRFDPESVQALCRDALSEL</sequence>
<protein>
    <submittedName>
        <fullName evidence="1">Uncharacterized protein</fullName>
    </submittedName>
</protein>
<evidence type="ECO:0000313" key="2">
    <source>
        <dbReference type="Proteomes" id="UP000799755"/>
    </source>
</evidence>
<organism evidence="1 2">
    <name type="scientific">Lindgomyces ingoldianus</name>
    <dbReference type="NCBI Taxonomy" id="673940"/>
    <lineage>
        <taxon>Eukaryota</taxon>
        <taxon>Fungi</taxon>
        <taxon>Dikarya</taxon>
        <taxon>Ascomycota</taxon>
        <taxon>Pezizomycotina</taxon>
        <taxon>Dothideomycetes</taxon>
        <taxon>Pleosporomycetidae</taxon>
        <taxon>Pleosporales</taxon>
        <taxon>Lindgomycetaceae</taxon>
        <taxon>Lindgomyces</taxon>
    </lineage>
</organism>
<dbReference type="EMBL" id="MU003540">
    <property type="protein sequence ID" value="KAF2464038.1"/>
    <property type="molecule type" value="Genomic_DNA"/>
</dbReference>
<proteinExistence type="predicted"/>
<gene>
    <name evidence="1" type="ORF">BDR25DRAFT_381657</name>
</gene>
<evidence type="ECO:0000313" key="1">
    <source>
        <dbReference type="EMBL" id="KAF2464038.1"/>
    </source>
</evidence>
<accession>A0ACB6QAR8</accession>
<keyword evidence="2" id="KW-1185">Reference proteome</keyword>
<comment type="caution">
    <text evidence="1">The sequence shown here is derived from an EMBL/GenBank/DDBJ whole genome shotgun (WGS) entry which is preliminary data.</text>
</comment>
<name>A0ACB6QAR8_9PLEO</name>
<reference evidence="1" key="1">
    <citation type="journal article" date="2020" name="Stud. Mycol.">
        <title>101 Dothideomycetes genomes: a test case for predicting lifestyles and emergence of pathogens.</title>
        <authorList>
            <person name="Haridas S."/>
            <person name="Albert R."/>
            <person name="Binder M."/>
            <person name="Bloem J."/>
            <person name="Labutti K."/>
            <person name="Salamov A."/>
            <person name="Andreopoulos B."/>
            <person name="Baker S."/>
            <person name="Barry K."/>
            <person name="Bills G."/>
            <person name="Bluhm B."/>
            <person name="Cannon C."/>
            <person name="Castanera R."/>
            <person name="Culley D."/>
            <person name="Daum C."/>
            <person name="Ezra D."/>
            <person name="Gonzalez J."/>
            <person name="Henrissat B."/>
            <person name="Kuo A."/>
            <person name="Liang C."/>
            <person name="Lipzen A."/>
            <person name="Lutzoni F."/>
            <person name="Magnuson J."/>
            <person name="Mondo S."/>
            <person name="Nolan M."/>
            <person name="Ohm R."/>
            <person name="Pangilinan J."/>
            <person name="Park H.-J."/>
            <person name="Ramirez L."/>
            <person name="Alfaro M."/>
            <person name="Sun H."/>
            <person name="Tritt A."/>
            <person name="Yoshinaga Y."/>
            <person name="Zwiers L.-H."/>
            <person name="Turgeon B."/>
            <person name="Goodwin S."/>
            <person name="Spatafora J."/>
            <person name="Crous P."/>
            <person name="Grigoriev I."/>
        </authorList>
    </citation>
    <scope>NUCLEOTIDE SEQUENCE</scope>
    <source>
        <strain evidence="1">ATCC 200398</strain>
    </source>
</reference>